<proteinExistence type="predicted"/>
<keyword evidence="4" id="KW-1185">Reference proteome</keyword>
<protein>
    <recommendedName>
        <fullName evidence="2">DUF7907 domain-containing protein</fullName>
    </recommendedName>
</protein>
<dbReference type="Pfam" id="PF25484">
    <property type="entry name" value="DUF7907"/>
    <property type="match status" value="1"/>
</dbReference>
<gene>
    <name evidence="3" type="primary">g737</name>
    <name evidence="3" type="ORF">EsDP_00000737</name>
</gene>
<evidence type="ECO:0000313" key="4">
    <source>
        <dbReference type="Proteomes" id="UP001562357"/>
    </source>
</evidence>
<dbReference type="EMBL" id="BAAFGZ010000014">
    <property type="protein sequence ID" value="GAB0132296.1"/>
    <property type="molecule type" value="Genomic_DNA"/>
</dbReference>
<keyword evidence="1" id="KW-0732">Signal</keyword>
<feature type="chain" id="PRO_5047202336" description="DUF7907 domain-containing protein" evidence="1">
    <location>
        <begin position="16"/>
        <end position="234"/>
    </location>
</feature>
<comment type="caution">
    <text evidence="3">The sequence shown here is derived from an EMBL/GenBank/DDBJ whole genome shotgun (WGS) entry which is preliminary data.</text>
</comment>
<organism evidence="3 4">
    <name type="scientific">Epichloe bromicola</name>
    <dbReference type="NCBI Taxonomy" id="79588"/>
    <lineage>
        <taxon>Eukaryota</taxon>
        <taxon>Fungi</taxon>
        <taxon>Dikarya</taxon>
        <taxon>Ascomycota</taxon>
        <taxon>Pezizomycotina</taxon>
        <taxon>Sordariomycetes</taxon>
        <taxon>Hypocreomycetidae</taxon>
        <taxon>Hypocreales</taxon>
        <taxon>Clavicipitaceae</taxon>
        <taxon>Epichloe</taxon>
    </lineage>
</organism>
<evidence type="ECO:0000259" key="2">
    <source>
        <dbReference type="Pfam" id="PF25484"/>
    </source>
</evidence>
<evidence type="ECO:0000313" key="3">
    <source>
        <dbReference type="EMBL" id="GAB0132296.1"/>
    </source>
</evidence>
<sequence length="234" mass="25683">MYVFAAALGVAAAAAVAPPYPPLNVLKAFRLVVNLTEPSNDFASIHNTYISNIHTEHQGHDLIGQVKDAEKGLIFYLNGTATAQEYIRVLTESTTSVSSGIRLDPDDGSRTVRTARLVQGAADVGFSLKHPSENYAFLHPETWAACKEKLPDREVIIFKQAITTVYRMTGKADHNIPKGCVPVRLLPECADLYDLPREAGYMPEQIAPSHQHVLGSHCYKQIKAIDWSKYGPGP</sequence>
<feature type="signal peptide" evidence="1">
    <location>
        <begin position="1"/>
        <end position="15"/>
    </location>
</feature>
<dbReference type="InterPro" id="IPR057229">
    <property type="entry name" value="DUF7907"/>
</dbReference>
<feature type="domain" description="DUF7907" evidence="2">
    <location>
        <begin position="27"/>
        <end position="189"/>
    </location>
</feature>
<evidence type="ECO:0000256" key="1">
    <source>
        <dbReference type="SAM" id="SignalP"/>
    </source>
</evidence>
<dbReference type="Proteomes" id="UP001562357">
    <property type="component" value="Unassembled WGS sequence"/>
</dbReference>
<accession>A0ABQ0CFR9</accession>
<name>A0ABQ0CFR9_9HYPO</name>
<reference evidence="4" key="1">
    <citation type="submission" date="2024-06" db="EMBL/GenBank/DDBJ databases">
        <title>Draft Genome Sequences of Epichloe bromicola Strains Isolated from Elymus ciliaris.</title>
        <authorList>
            <consortium name="Epichloe bromicola genome sequencing consortium"/>
            <person name="Miura A."/>
            <person name="Imano S."/>
            <person name="Ashida A."/>
            <person name="Sato I."/>
            <person name="Chiba S."/>
            <person name="Tanaka A."/>
            <person name="Camagna M."/>
            <person name="Takemoto D."/>
        </authorList>
    </citation>
    <scope>NUCLEOTIDE SEQUENCE [LARGE SCALE GENOMIC DNA]</scope>
    <source>
        <strain evidence="4">DP</strain>
    </source>
</reference>